<keyword evidence="1" id="KW-1133">Transmembrane helix</keyword>
<keyword evidence="3" id="KW-1185">Reference proteome</keyword>
<accession>A0A2P4UHS5</accession>
<evidence type="ECO:0000313" key="3">
    <source>
        <dbReference type="Proteomes" id="UP000242367"/>
    </source>
</evidence>
<protein>
    <recommendedName>
        <fullName evidence="4">DUF2079 domain-containing protein</fullName>
    </recommendedName>
</protein>
<sequence>MAEAFTVGERRAARSGRTPRIPRRRPALVALVVATAAVYTVYALLRLRTFRTTTYDLVIFDQAVRSYSRLGAPVAPVKGVHNGFGPGFSILGDHFSPLLAVLAPLYRLHDGPATLLAAQAVLFALAVVPVFRFAARRVGERAAYAVAAAYALSWPVAEALTFDFHEVAFVPPLSALMIERWDAGRRGQAVLAAAALLLAKEDMGLLVAGFGLVLLTRRGERRAGALFAACGLAATWAASQVLIAEFGGDNRYYWAYGGLGDDLPGVARHAVTRPWDLVLALGAPPEKLATMALLVLPFLLLPLLSPLTLAVVPLLAERMLADRFENWWAPHYHYNAFLVAVLALAAADGAARLRDRAGPRWNGRAVFGGILVVTCALVPVFGFKKLAEPSLYVRDARGAAAARAVAHVPDGVEVEAANHLGPALTGRTRVLLWDQVPRGAEWVAADVGAHEFPFVSVERQRDRVRLLRDAGYREVYRDGGFVILHGDAAARKRMAPWKEIPTHFAFSDR</sequence>
<evidence type="ECO:0008006" key="4">
    <source>
        <dbReference type="Google" id="ProtNLM"/>
    </source>
</evidence>
<reference evidence="2 3" key="1">
    <citation type="journal article" date="2017" name="Chemistry">
        <title>Isolation, Biosynthesis and Chemical Modifications of Rubterolones A-F: Rare Tropolone Alkaloids from Actinomadura sp. 5-2.</title>
        <authorList>
            <person name="Guo H."/>
            <person name="Benndorf R."/>
            <person name="Leichnitz D."/>
            <person name="Klassen J.L."/>
            <person name="Vollmers J."/>
            <person name="Gorls H."/>
            <person name="Steinacker M."/>
            <person name="Weigel C."/>
            <person name="Dahse H.M."/>
            <person name="Kaster A.K."/>
            <person name="de Beer Z.W."/>
            <person name="Poulsen M."/>
            <person name="Beemelmanns C."/>
        </authorList>
    </citation>
    <scope>NUCLEOTIDE SEQUENCE [LARGE SCALE GENOMIC DNA]</scope>
    <source>
        <strain evidence="2 3">5-2</strain>
    </source>
</reference>
<name>A0A2P4UHS5_9ACTN</name>
<dbReference type="RefSeq" id="WP_168212126.1">
    <property type="nucleotide sequence ID" value="NZ_MTBP01000002.1"/>
</dbReference>
<dbReference type="InterPro" id="IPR018650">
    <property type="entry name" value="STSV1_Orf64"/>
</dbReference>
<keyword evidence="1" id="KW-0472">Membrane</keyword>
<dbReference type="Pfam" id="PF09852">
    <property type="entry name" value="DUF2079"/>
    <property type="match status" value="1"/>
</dbReference>
<feature type="transmembrane region" description="Helical" evidence="1">
    <location>
        <begin position="365"/>
        <end position="383"/>
    </location>
</feature>
<feature type="transmembrane region" description="Helical" evidence="1">
    <location>
        <begin position="27"/>
        <end position="45"/>
    </location>
</feature>
<comment type="caution">
    <text evidence="2">The sequence shown here is derived from an EMBL/GenBank/DDBJ whole genome shotgun (WGS) entry which is preliminary data.</text>
</comment>
<dbReference type="EMBL" id="MTBP01000002">
    <property type="protein sequence ID" value="POM24615.1"/>
    <property type="molecule type" value="Genomic_DNA"/>
</dbReference>
<keyword evidence="1" id="KW-0812">Transmembrane</keyword>
<organism evidence="2 3">
    <name type="scientific">Actinomadura rubteroloni</name>
    <dbReference type="NCBI Taxonomy" id="1926885"/>
    <lineage>
        <taxon>Bacteria</taxon>
        <taxon>Bacillati</taxon>
        <taxon>Actinomycetota</taxon>
        <taxon>Actinomycetes</taxon>
        <taxon>Streptosporangiales</taxon>
        <taxon>Thermomonosporaceae</taxon>
        <taxon>Actinomadura</taxon>
    </lineage>
</organism>
<gene>
    <name evidence="2" type="ORF">BTM25_32490</name>
</gene>
<evidence type="ECO:0000256" key="1">
    <source>
        <dbReference type="SAM" id="Phobius"/>
    </source>
</evidence>
<evidence type="ECO:0000313" key="2">
    <source>
        <dbReference type="EMBL" id="POM24615.1"/>
    </source>
</evidence>
<dbReference type="AlphaFoldDB" id="A0A2P4UHS5"/>
<feature type="transmembrane region" description="Helical" evidence="1">
    <location>
        <begin position="142"/>
        <end position="162"/>
    </location>
</feature>
<feature type="transmembrane region" description="Helical" evidence="1">
    <location>
        <begin position="291"/>
        <end position="312"/>
    </location>
</feature>
<proteinExistence type="predicted"/>
<feature type="transmembrane region" description="Helical" evidence="1">
    <location>
        <begin position="113"/>
        <end position="135"/>
    </location>
</feature>
<feature type="transmembrane region" description="Helical" evidence="1">
    <location>
        <begin position="189"/>
        <end position="215"/>
    </location>
</feature>
<dbReference type="Proteomes" id="UP000242367">
    <property type="component" value="Unassembled WGS sequence"/>
</dbReference>